<feature type="region of interest" description="Disordered" evidence="1">
    <location>
        <begin position="178"/>
        <end position="208"/>
    </location>
</feature>
<evidence type="ECO:0000256" key="1">
    <source>
        <dbReference type="SAM" id="MobiDB-lite"/>
    </source>
</evidence>
<organism evidence="2 3">
    <name type="scientific">Diatraea saccharalis</name>
    <name type="common">sugarcane borer</name>
    <dbReference type="NCBI Taxonomy" id="40085"/>
    <lineage>
        <taxon>Eukaryota</taxon>
        <taxon>Metazoa</taxon>
        <taxon>Ecdysozoa</taxon>
        <taxon>Arthropoda</taxon>
        <taxon>Hexapoda</taxon>
        <taxon>Insecta</taxon>
        <taxon>Pterygota</taxon>
        <taxon>Neoptera</taxon>
        <taxon>Endopterygota</taxon>
        <taxon>Lepidoptera</taxon>
        <taxon>Glossata</taxon>
        <taxon>Ditrysia</taxon>
        <taxon>Pyraloidea</taxon>
        <taxon>Crambidae</taxon>
        <taxon>Crambinae</taxon>
        <taxon>Diatraea</taxon>
    </lineage>
</organism>
<proteinExistence type="predicted"/>
<dbReference type="AlphaFoldDB" id="A0A9N9W5A8"/>
<gene>
    <name evidence="2" type="ORF">DIATSA_LOCUS1708</name>
</gene>
<name>A0A9N9W5A8_9NEOP</name>
<protein>
    <submittedName>
        <fullName evidence="2">Uncharacterized protein</fullName>
    </submittedName>
</protein>
<dbReference type="Proteomes" id="UP001153714">
    <property type="component" value="Chromosome 11"/>
</dbReference>
<reference evidence="2" key="2">
    <citation type="submission" date="2022-10" db="EMBL/GenBank/DDBJ databases">
        <authorList>
            <consortium name="ENA_rothamsted_submissions"/>
            <consortium name="culmorum"/>
            <person name="King R."/>
        </authorList>
    </citation>
    <scope>NUCLEOTIDE SEQUENCE</scope>
</reference>
<dbReference type="EMBL" id="OU893342">
    <property type="protein sequence ID" value="CAG9783543.1"/>
    <property type="molecule type" value="Genomic_DNA"/>
</dbReference>
<evidence type="ECO:0000313" key="2">
    <source>
        <dbReference type="EMBL" id="CAG9783543.1"/>
    </source>
</evidence>
<sequence>MVASFSKDVISQKEAAKRERKAKAPLISFVEGEREGVHATQRNAPPSPNWPTMLSGFIIDGDCWQTQRRTELALLATRDDLSSSPLLGGMAVEQGLMCHNCIAVMASVRTWKCVSEMVGRSPNVAPVIDIITNNKIPRIRIRYESKSAEDLRVNIMAASYGKKNGMWYGGGAPAVSGAGGWSRAGTRKQSVAESDAPPPGGGKPASGRVIRIINNMDHSIQVT</sequence>
<evidence type="ECO:0000313" key="3">
    <source>
        <dbReference type="Proteomes" id="UP001153714"/>
    </source>
</evidence>
<keyword evidence="3" id="KW-1185">Reference proteome</keyword>
<dbReference type="OrthoDB" id="47802at2759"/>
<accession>A0A9N9W5A8</accession>
<reference evidence="2" key="1">
    <citation type="submission" date="2021-12" db="EMBL/GenBank/DDBJ databases">
        <authorList>
            <person name="King R."/>
        </authorList>
    </citation>
    <scope>NUCLEOTIDE SEQUENCE</scope>
</reference>